<dbReference type="InterPro" id="IPR040701">
    <property type="entry name" value="Bact_RF_family2"/>
</dbReference>
<comment type="caution">
    <text evidence="1">The sequence shown here is derived from an EMBL/GenBank/DDBJ whole genome shotgun (WGS) entry which is preliminary data.</text>
</comment>
<gene>
    <name evidence="1" type="ORF">GC106_76820</name>
</gene>
<sequence length="355" mass="38412">MDLRSLRHLLTVDGPFASAYFDSSHNTEDAARISELRWRELREQLREQGIDESTLDAMDTAVPGGEPPVGPAGRALVAAGGQVLVDEVLPEPPLSPVTRVSPLPYLLPLTTLPGKGAAHIIVVVDSAGADLRVVDEHGDEARTETVTGREHPLHKVRGGGWAHLRFQHTVEETIRRNIQDVADEITRLTDQLDVGLIVLAGEVQARSGLHRRLPPRCQQIAVETESGGRAGGSDHAALEQEVRRLVDQRTTRHVPDRDPALTVTGLPKCVAAIREANVDTLLLVTSQIQDLAVWMGTEPSQVAVHEEELRGLGMPSITQCRADEALPWAALAVGADVVTVEDELTDGVSALLRHT</sequence>
<dbReference type="Pfam" id="PF18844">
    <property type="entry name" value="baeRF_family2"/>
    <property type="match status" value="1"/>
</dbReference>
<dbReference type="RefSeq" id="WP_173141532.1">
    <property type="nucleotide sequence ID" value="NZ_CBCSGW010000034.1"/>
</dbReference>
<proteinExistence type="predicted"/>
<reference evidence="1 2" key="1">
    <citation type="submission" date="2020-01" db="EMBL/GenBank/DDBJ databases">
        <title>Kibdelosporangium persica a novel Actinomycetes from a hot desert in Iran.</title>
        <authorList>
            <person name="Safaei N."/>
            <person name="Zaburannyi N."/>
            <person name="Mueller R."/>
            <person name="Wink J."/>
        </authorList>
    </citation>
    <scope>NUCLEOTIDE SEQUENCE [LARGE SCALE GENOMIC DNA]</scope>
    <source>
        <strain evidence="1 2">4NS15</strain>
    </source>
</reference>
<accession>A0ABX2FGL1</accession>
<organism evidence="1 2">
    <name type="scientific">Kibdelosporangium persicum</name>
    <dbReference type="NCBI Taxonomy" id="2698649"/>
    <lineage>
        <taxon>Bacteria</taxon>
        <taxon>Bacillati</taxon>
        <taxon>Actinomycetota</taxon>
        <taxon>Actinomycetes</taxon>
        <taxon>Pseudonocardiales</taxon>
        <taxon>Pseudonocardiaceae</taxon>
        <taxon>Kibdelosporangium</taxon>
    </lineage>
</organism>
<protein>
    <submittedName>
        <fullName evidence="1">Peptide chain release factor 2</fullName>
    </submittedName>
</protein>
<dbReference type="InterPro" id="IPR042226">
    <property type="entry name" value="eFR1_2_sf"/>
</dbReference>
<evidence type="ECO:0000313" key="2">
    <source>
        <dbReference type="Proteomes" id="UP000763557"/>
    </source>
</evidence>
<dbReference type="EMBL" id="JAAATY010000038">
    <property type="protein sequence ID" value="NRN70417.1"/>
    <property type="molecule type" value="Genomic_DNA"/>
</dbReference>
<dbReference type="Gene3D" id="3.30.420.60">
    <property type="entry name" value="eRF1 domain 2"/>
    <property type="match status" value="1"/>
</dbReference>
<name>A0ABX2FGL1_9PSEU</name>
<dbReference type="Proteomes" id="UP000763557">
    <property type="component" value="Unassembled WGS sequence"/>
</dbReference>
<dbReference type="SUPFAM" id="SSF53137">
    <property type="entry name" value="Translational machinery components"/>
    <property type="match status" value="1"/>
</dbReference>
<keyword evidence="2" id="KW-1185">Reference proteome</keyword>
<evidence type="ECO:0000313" key="1">
    <source>
        <dbReference type="EMBL" id="NRN70417.1"/>
    </source>
</evidence>